<keyword evidence="1" id="KW-0812">Transmembrane</keyword>
<organism evidence="2 3">
    <name type="scientific">Aureibaculum algae</name>
    <dbReference type="NCBI Taxonomy" id="2584122"/>
    <lineage>
        <taxon>Bacteria</taxon>
        <taxon>Pseudomonadati</taxon>
        <taxon>Bacteroidota</taxon>
        <taxon>Flavobacteriia</taxon>
        <taxon>Flavobacteriales</taxon>
        <taxon>Flavobacteriaceae</taxon>
        <taxon>Aureibaculum</taxon>
    </lineage>
</organism>
<name>A0A5B7TWD6_9FLAO</name>
<proteinExistence type="predicted"/>
<keyword evidence="1" id="KW-0472">Membrane</keyword>
<sequence>MLFSLDSYSQSTITPEIQQTVIKNGVGLGSVIAVTVSWERNKSILWAILHGVFSWIYVIYYAVSR</sequence>
<gene>
    <name evidence="2" type="ORF">FF125_20080</name>
</gene>
<dbReference type="Proteomes" id="UP000306229">
    <property type="component" value="Chromosome"/>
</dbReference>
<dbReference type="EMBL" id="CP040749">
    <property type="protein sequence ID" value="QCX41129.1"/>
    <property type="molecule type" value="Genomic_DNA"/>
</dbReference>
<keyword evidence="1" id="KW-1133">Transmembrane helix</keyword>
<protein>
    <submittedName>
        <fullName evidence="2">Uncharacterized protein</fullName>
    </submittedName>
</protein>
<evidence type="ECO:0000256" key="1">
    <source>
        <dbReference type="SAM" id="Phobius"/>
    </source>
</evidence>
<accession>A0A5B7TWD6</accession>
<dbReference type="OrthoDB" id="287788at2"/>
<feature type="transmembrane region" description="Helical" evidence="1">
    <location>
        <begin position="44"/>
        <end position="63"/>
    </location>
</feature>
<evidence type="ECO:0000313" key="3">
    <source>
        <dbReference type="Proteomes" id="UP000306229"/>
    </source>
</evidence>
<evidence type="ECO:0000313" key="2">
    <source>
        <dbReference type="EMBL" id="QCX41129.1"/>
    </source>
</evidence>
<dbReference type="KEGG" id="fbe:FF125_20080"/>
<keyword evidence="3" id="KW-1185">Reference proteome</keyword>
<dbReference type="AlphaFoldDB" id="A0A5B7TWD6"/>
<reference evidence="2 3" key="1">
    <citation type="submission" date="2019-05" db="EMBL/GenBank/DDBJ databases">
        <title>Algicella ahnfeltiae gen. nov., sp. nov., a novel marine bacterium of the family Flavobacteriaceae isolated from a red alga.</title>
        <authorList>
            <person name="Nedashkovskaya O.I."/>
            <person name="Kukhlevskiy A.D."/>
            <person name="Kim S.-G."/>
            <person name="Zhukova N.V."/>
            <person name="Mikhailov V.V."/>
        </authorList>
    </citation>
    <scope>NUCLEOTIDE SEQUENCE [LARGE SCALE GENOMIC DNA]</scope>
    <source>
        <strain evidence="2 3">10Alg115</strain>
    </source>
</reference>